<name>H3KEI8_9BURK</name>
<sequence>MFDDAIRLIRILQLIPQNRPIDTQEIQEELRREGIDLPIRTLQRYLQTIRSDAADFAIDCDETVRPRRYRWSPNAKGIQLPRLSPVEAVLLRFAEEGLRHHLPTGALNGLRPMLRTAKRNLAPDAARANTSWLEKIVVTPPTLPVTVPAIRASVFEAAVEALFSEMVMHGRYRRDTGRFSEIDLHPLGLIQHQSRTFVVGYEEPRGVKHTLARIRRRRLEEAGQPVEEERPVIGLYALHRFDDARVTLLPALIPEDFSLEDFVRRANFEGKRGRTVRLTVVTDSPDLVREILESPLCATQEASVDPDSTDEAPLWRVVAVLEDSALLDAWLAQRAEWIIRSTKEQLRAPEPLVTPGSF</sequence>
<dbReference type="PATRIC" id="fig|762967.3.peg.912"/>
<dbReference type="Proteomes" id="UP000004956">
    <property type="component" value="Unassembled WGS sequence"/>
</dbReference>
<evidence type="ECO:0000259" key="1">
    <source>
        <dbReference type="Pfam" id="PF13280"/>
    </source>
</evidence>
<proteinExistence type="predicted"/>
<organism evidence="2 3">
    <name type="scientific">Sutterella parvirubra YIT 11816</name>
    <dbReference type="NCBI Taxonomy" id="762967"/>
    <lineage>
        <taxon>Bacteria</taxon>
        <taxon>Pseudomonadati</taxon>
        <taxon>Pseudomonadota</taxon>
        <taxon>Betaproteobacteria</taxon>
        <taxon>Burkholderiales</taxon>
        <taxon>Sutterellaceae</taxon>
        <taxon>Sutterella</taxon>
    </lineage>
</organism>
<comment type="caution">
    <text evidence="2">The sequence shown here is derived from an EMBL/GenBank/DDBJ whole genome shotgun (WGS) entry which is preliminary data.</text>
</comment>
<protein>
    <recommendedName>
        <fullName evidence="1">WYL domain-containing protein</fullName>
    </recommendedName>
</protein>
<keyword evidence="3" id="KW-1185">Reference proteome</keyword>
<accession>H3KEI8</accession>
<gene>
    <name evidence="2" type="ORF">HMPREF9440_01152</name>
</gene>
<dbReference type="AlphaFoldDB" id="H3KEI8"/>
<evidence type="ECO:0000313" key="3">
    <source>
        <dbReference type="Proteomes" id="UP000004956"/>
    </source>
</evidence>
<dbReference type="STRING" id="762967.HMPREF9440_01152"/>
<dbReference type="EMBL" id="AFBQ01000156">
    <property type="protein sequence ID" value="EHY31474.1"/>
    <property type="molecule type" value="Genomic_DNA"/>
</dbReference>
<evidence type="ECO:0000313" key="2">
    <source>
        <dbReference type="EMBL" id="EHY31474.1"/>
    </source>
</evidence>
<dbReference type="HOGENOM" id="CLU_041141_0_2_4"/>
<dbReference type="Pfam" id="PF13280">
    <property type="entry name" value="WYL"/>
    <property type="match status" value="1"/>
</dbReference>
<feature type="domain" description="WYL" evidence="1">
    <location>
        <begin position="154"/>
        <end position="206"/>
    </location>
</feature>
<dbReference type="InterPro" id="IPR026881">
    <property type="entry name" value="WYL_dom"/>
</dbReference>
<reference evidence="2 3" key="1">
    <citation type="submission" date="2011-11" db="EMBL/GenBank/DDBJ databases">
        <authorList>
            <person name="Weinstock G."/>
            <person name="Sodergren E."/>
            <person name="Clifton S."/>
            <person name="Fulton L."/>
            <person name="Fulton B."/>
            <person name="Courtney L."/>
            <person name="Fronick C."/>
            <person name="Harrison M."/>
            <person name="Strong C."/>
            <person name="Farmer C."/>
            <person name="Delahaunty K."/>
            <person name="Markovic C."/>
            <person name="Hall O."/>
            <person name="Minx P."/>
            <person name="Tomlinson C."/>
            <person name="Mitreva M."/>
            <person name="Hou S."/>
            <person name="Chen J."/>
            <person name="Wollam A."/>
            <person name="Pepin K.H."/>
            <person name="Johnson M."/>
            <person name="Bhonagiri V."/>
            <person name="Zhang X."/>
            <person name="Suruliraj S."/>
            <person name="Warren W."/>
            <person name="Chinwalla A."/>
            <person name="Mardis E.R."/>
            <person name="Wilson R.K."/>
        </authorList>
    </citation>
    <scope>NUCLEOTIDE SEQUENCE [LARGE SCALE GENOMIC DNA]</scope>
    <source>
        <strain evidence="2 3">YIT 11816</strain>
    </source>
</reference>